<dbReference type="AlphaFoldDB" id="A0A354YYD7"/>
<dbReference type="Pfam" id="PF00586">
    <property type="entry name" value="AIRS"/>
    <property type="match status" value="1"/>
</dbReference>
<dbReference type="STRING" id="378794.GCA_001570625_00977"/>
<dbReference type="InterPro" id="IPR036921">
    <property type="entry name" value="PurM-like_N_sf"/>
</dbReference>
<dbReference type="Proteomes" id="UP000263273">
    <property type="component" value="Unassembled WGS sequence"/>
</dbReference>
<dbReference type="PANTHER" id="PTHR43555:SF1">
    <property type="entry name" value="PHOSPHORIBOSYLFORMYLGLYCINAMIDINE SYNTHASE SUBUNIT PURL"/>
    <property type="match status" value="1"/>
</dbReference>
<gene>
    <name evidence="2" type="ORF">DDZ44_04820</name>
</gene>
<dbReference type="Gene3D" id="3.30.1330.10">
    <property type="entry name" value="PurM-like, N-terminal domain"/>
    <property type="match status" value="1"/>
</dbReference>
<organism evidence="2 3">
    <name type="scientific">Syntrophomonas wolfei</name>
    <dbReference type="NCBI Taxonomy" id="863"/>
    <lineage>
        <taxon>Bacteria</taxon>
        <taxon>Bacillati</taxon>
        <taxon>Bacillota</taxon>
        <taxon>Clostridia</taxon>
        <taxon>Eubacteriales</taxon>
        <taxon>Syntrophomonadaceae</taxon>
        <taxon>Syntrophomonas</taxon>
    </lineage>
</organism>
<feature type="domain" description="PurM-like N-terminal" evidence="1">
    <location>
        <begin position="52"/>
        <end position="184"/>
    </location>
</feature>
<dbReference type="EMBL" id="DNZF01000105">
    <property type="protein sequence ID" value="HBK53242.1"/>
    <property type="molecule type" value="Genomic_DNA"/>
</dbReference>
<dbReference type="InterPro" id="IPR016188">
    <property type="entry name" value="PurM-like_N"/>
</dbReference>
<dbReference type="SUPFAM" id="SSF55326">
    <property type="entry name" value="PurM N-terminal domain-like"/>
    <property type="match status" value="1"/>
</dbReference>
<reference evidence="2 3" key="1">
    <citation type="journal article" date="2018" name="Nat. Biotechnol.">
        <title>A standardized bacterial taxonomy based on genome phylogeny substantially revises the tree of life.</title>
        <authorList>
            <person name="Parks D.H."/>
            <person name="Chuvochina M."/>
            <person name="Waite D.W."/>
            <person name="Rinke C."/>
            <person name="Skarshewski A."/>
            <person name="Chaumeil P.A."/>
            <person name="Hugenholtz P."/>
        </authorList>
    </citation>
    <scope>NUCLEOTIDE SEQUENCE [LARGE SCALE GENOMIC DNA]</scope>
    <source>
        <strain evidence="2">UBA10948</strain>
    </source>
</reference>
<evidence type="ECO:0000313" key="2">
    <source>
        <dbReference type="EMBL" id="HBK53242.1"/>
    </source>
</evidence>
<protein>
    <submittedName>
        <fullName evidence="2">Phosphoribosylformylglycinamidine synthase</fullName>
    </submittedName>
</protein>
<dbReference type="GO" id="GO:0006189">
    <property type="term" value="P:'de novo' IMP biosynthetic process"/>
    <property type="evidence" value="ECO:0007669"/>
    <property type="project" value="InterPro"/>
</dbReference>
<dbReference type="PANTHER" id="PTHR43555">
    <property type="entry name" value="PHOSPHORIBOSYLFORMYLGLYCINAMIDINE SYNTHASE SUBUNIT PURL"/>
    <property type="match status" value="1"/>
</dbReference>
<feature type="non-terminal residue" evidence="2">
    <location>
        <position position="193"/>
    </location>
</feature>
<proteinExistence type="predicted"/>
<dbReference type="InterPro" id="IPR010074">
    <property type="entry name" value="PRibForGlyAmidine_synth_PurL"/>
</dbReference>
<comment type="caution">
    <text evidence="2">The sequence shown here is derived from an EMBL/GenBank/DDBJ whole genome shotgun (WGS) entry which is preliminary data.</text>
</comment>
<dbReference type="GO" id="GO:0004642">
    <property type="term" value="F:phosphoribosylformylglycinamidine synthase activity"/>
    <property type="evidence" value="ECO:0007669"/>
    <property type="project" value="InterPro"/>
</dbReference>
<evidence type="ECO:0000313" key="3">
    <source>
        <dbReference type="Proteomes" id="UP000263273"/>
    </source>
</evidence>
<accession>A0A354YYD7</accession>
<evidence type="ECO:0000259" key="1">
    <source>
        <dbReference type="Pfam" id="PF00586"/>
    </source>
</evidence>
<sequence>MNKVEKALMHALFVHLHHNTDKAINFGLFKQLNQKVEQIWPGALLVGPDANDDAAVFRIPGTDCFITAKMESHCSPSVPRPYDAAATGAGGAMRDVVAMGARPIFLLDFIGTRPLEQEVIVGPCGFAGECTCGQCEIMSSQDRINLMLEGMAKMCETMGVFVVGGGFSTSFSDIVPAVVVAVIGQQVTEKPLT</sequence>
<name>A0A354YYD7_9FIRM</name>